<accession>A0A3N5BK10</accession>
<dbReference type="RefSeq" id="WP_077140242.1">
    <property type="nucleotide sequence ID" value="NZ_CBCSGK010000011.1"/>
</dbReference>
<comment type="caution">
    <text evidence="1">The sequence shown here is derived from an EMBL/GenBank/DDBJ whole genome shotgun (WGS) entry which is preliminary data.</text>
</comment>
<sequence>MLMYIIYIGIIMLIPMWASHNVKSTFNKYARVRSTSGLTGKEVAEQMLRDHGITDVRVEQGQGFLSDHYDPRAKVVRLSPHNYNKPSVSGTAVAAHEIGHAIQHAEGYSFLNFRTALFPVASLGSQASYLFIMAGIFLTYMNNTMGSFGATLLWIGIGLMSLGVLFQIITLPVEFNASHRAMQYIKSHKIVNEKEYSHANKVLKAAAMTYVASAAVAVAELLRLILIAKSQD</sequence>
<evidence type="ECO:0000313" key="1">
    <source>
        <dbReference type="EMBL" id="RPF58017.1"/>
    </source>
</evidence>
<gene>
    <name evidence="1" type="ORF">EDD62_0655</name>
</gene>
<dbReference type="Pfam" id="PF04298">
    <property type="entry name" value="Zn_peptidase_2"/>
    <property type="match status" value="1"/>
</dbReference>
<keyword evidence="2" id="KW-1185">Reference proteome</keyword>
<reference evidence="1 2" key="1">
    <citation type="submission" date="2018-11" db="EMBL/GenBank/DDBJ databases">
        <title>Genomic Encyclopedia of Type Strains, Phase IV (KMG-IV): sequencing the most valuable type-strain genomes for metagenomic binning, comparative biology and taxonomic classification.</title>
        <authorList>
            <person name="Goeker M."/>
        </authorList>
    </citation>
    <scope>NUCLEOTIDE SEQUENCE [LARGE SCALE GENOMIC DNA]</scope>
    <source>
        <strain evidence="1 2">DSM 29158</strain>
    </source>
</reference>
<dbReference type="STRING" id="1849491.BVH56_04130"/>
<evidence type="ECO:0000313" key="2">
    <source>
        <dbReference type="Proteomes" id="UP000277108"/>
    </source>
</evidence>
<proteinExistence type="predicted"/>
<protein>
    <submittedName>
        <fullName evidence="1">Uncharacterized protein</fullName>
    </submittedName>
</protein>
<dbReference type="EMBL" id="RKRK01000002">
    <property type="protein sequence ID" value="RPF58017.1"/>
    <property type="molecule type" value="Genomic_DNA"/>
</dbReference>
<dbReference type="PANTHER" id="PTHR36434">
    <property type="entry name" value="MEMBRANE PROTEASE YUGP-RELATED"/>
    <property type="match status" value="1"/>
</dbReference>
<accession>A0A1Q1G1C0</accession>
<dbReference type="InterPro" id="IPR007395">
    <property type="entry name" value="Zn_peptidase_2"/>
</dbReference>
<organism evidence="1 2">
    <name type="scientific">Abyssicoccus albus</name>
    <dbReference type="NCBI Taxonomy" id="1817405"/>
    <lineage>
        <taxon>Bacteria</taxon>
        <taxon>Bacillati</taxon>
        <taxon>Bacillota</taxon>
        <taxon>Bacilli</taxon>
        <taxon>Bacillales</taxon>
        <taxon>Abyssicoccaceae</taxon>
    </lineage>
</organism>
<dbReference type="PANTHER" id="PTHR36434:SF1">
    <property type="entry name" value="MEMBRANE PROTEASE YUGP-RELATED"/>
    <property type="match status" value="1"/>
</dbReference>
<name>A0A1Q1G1C0_9BACL</name>
<dbReference type="OrthoDB" id="9784298at2"/>
<dbReference type="Proteomes" id="UP000277108">
    <property type="component" value="Unassembled WGS sequence"/>
</dbReference>
<dbReference type="AlphaFoldDB" id="A0A1Q1G1C0"/>